<dbReference type="PANTHER" id="PTHR41287:SF1">
    <property type="entry name" value="PROTEIN YMFN"/>
    <property type="match status" value="1"/>
</dbReference>
<comment type="caution">
    <text evidence="3">The sequence shown here is derived from an EMBL/GenBank/DDBJ whole genome shotgun (WGS) entry which is preliminary data.</text>
</comment>
<dbReference type="Pfam" id="PF20441">
    <property type="entry name" value="TerL_nuclease"/>
    <property type="match status" value="1"/>
</dbReference>
<sequence>MTRNSYPEWLFDGTPIADPLGYGERAVEFLRRLKHPNSTASKSAFQLYPWQERIVRAIYGPRHPDGRRIVTKVFFMIPRGNRKTSLAAALSLLHTIGPEHIPAGQVIFAANDREQAGVGFNEAANIVRMDKRLIDATRINDATNGAKRITYKKQRVVLQAVSSDGAAQHGRTPSFVLIDEIHNWKKRDLYEALSSGMAKISNTLMVIATTAGRGQGTLGFEEYEYARKVATGEVEDESYLPIIFEAAEKDDWRDEVLWHRVNPGLAYGFPDINGMREAARQSEHRPKARYEFKQFKLNVWQASSRDPLFDMNVYDQGKIDLDLDEFPTELGELPCYLGVDLSRNGDLTAVVAAWRYDDGRIMVHPWFFVPGDDLEARAAKDNVPYVAWKDGELITAIDGPIIEPEIVEDKIRELCADFNVQEIAFDPHLAQRVMQHLVDEGLPAFAMRQGPLTMAPAIGDLERTVNGFKIRHNGHPVLRHHFDSVVASRGDTGLVRMHKAANNNRIDGAVAAAMAVSRACNAETTGSIHDLDPEEFDRLMSAA</sequence>
<dbReference type="AlphaFoldDB" id="A0A2N9W456"/>
<evidence type="ECO:0000313" key="4">
    <source>
        <dbReference type="Proteomes" id="UP000232163"/>
    </source>
</evidence>
<dbReference type="InterPro" id="IPR046462">
    <property type="entry name" value="TerL_nuclease"/>
</dbReference>
<feature type="domain" description="Terminase large subunit-like ATPase" evidence="1">
    <location>
        <begin position="49"/>
        <end position="227"/>
    </location>
</feature>
<dbReference type="Gene3D" id="3.30.420.240">
    <property type="match status" value="1"/>
</dbReference>
<dbReference type="InterPro" id="IPR005021">
    <property type="entry name" value="Terminase_largesu-like"/>
</dbReference>
<evidence type="ECO:0000259" key="2">
    <source>
        <dbReference type="Pfam" id="PF20441"/>
    </source>
</evidence>
<dbReference type="Pfam" id="PF03354">
    <property type="entry name" value="TerL_ATPase"/>
    <property type="match status" value="1"/>
</dbReference>
<protein>
    <submittedName>
        <fullName evidence="3">Terminase</fullName>
    </submittedName>
</protein>
<proteinExistence type="predicted"/>
<dbReference type="Proteomes" id="UP000232163">
    <property type="component" value="Unassembled WGS sequence"/>
</dbReference>
<organism evidence="3 4">
    <name type="scientific">Phyllobacterium zundukense</name>
    <dbReference type="NCBI Taxonomy" id="1867719"/>
    <lineage>
        <taxon>Bacteria</taxon>
        <taxon>Pseudomonadati</taxon>
        <taxon>Pseudomonadota</taxon>
        <taxon>Alphaproteobacteria</taxon>
        <taxon>Hyphomicrobiales</taxon>
        <taxon>Phyllobacteriaceae</taxon>
        <taxon>Phyllobacterium</taxon>
    </lineage>
</organism>
<reference evidence="3 4" key="1">
    <citation type="journal article" date="2017" name="Int J Environ Stud">
        <title>Does the Miocene-Pliocene relict legume Oxytropis triphylla form nitrogen-fixing nodules with a combination of bacterial strains?</title>
        <authorList>
            <person name="Safronova V."/>
            <person name="Belimov A."/>
            <person name="Sazanova A."/>
            <person name="Kuznetsova I."/>
            <person name="Popova J."/>
            <person name="Andronov E."/>
            <person name="Verkhozina A."/>
            <person name="Tikhonovich I."/>
        </authorList>
    </citation>
    <scope>NUCLEOTIDE SEQUENCE [LARGE SCALE GENOMIC DNA]</scope>
    <source>
        <strain evidence="3 4">Tri-38</strain>
    </source>
</reference>
<dbReference type="InterPro" id="IPR027417">
    <property type="entry name" value="P-loop_NTPase"/>
</dbReference>
<dbReference type="InterPro" id="IPR046461">
    <property type="entry name" value="TerL_ATPase"/>
</dbReference>
<dbReference type="Gene3D" id="3.40.50.300">
    <property type="entry name" value="P-loop containing nucleotide triphosphate hydrolases"/>
    <property type="match status" value="1"/>
</dbReference>
<accession>A0A2N9W456</accession>
<evidence type="ECO:0000313" key="3">
    <source>
        <dbReference type="EMBL" id="PIO46524.1"/>
    </source>
</evidence>
<name>A0A2N9W456_9HYPH</name>
<feature type="domain" description="Terminase large subunit-like endonuclease" evidence="2">
    <location>
        <begin position="233"/>
        <end position="523"/>
    </location>
</feature>
<dbReference type="OrthoDB" id="9760250at2"/>
<dbReference type="EMBL" id="MZMT01000003">
    <property type="protein sequence ID" value="PIO46524.1"/>
    <property type="molecule type" value="Genomic_DNA"/>
</dbReference>
<dbReference type="PANTHER" id="PTHR41287">
    <property type="match status" value="1"/>
</dbReference>
<dbReference type="GO" id="GO:0004519">
    <property type="term" value="F:endonuclease activity"/>
    <property type="evidence" value="ECO:0007669"/>
    <property type="project" value="InterPro"/>
</dbReference>
<keyword evidence="4" id="KW-1185">Reference proteome</keyword>
<gene>
    <name evidence="3" type="ORF">B5P45_01615</name>
</gene>
<dbReference type="RefSeq" id="WP_099999327.1">
    <property type="nucleotide sequence ID" value="NZ_CP017940.1"/>
</dbReference>
<dbReference type="KEGG" id="pht:BLM14_10465"/>
<evidence type="ECO:0000259" key="1">
    <source>
        <dbReference type="Pfam" id="PF03354"/>
    </source>
</evidence>